<dbReference type="InterPro" id="IPR050469">
    <property type="entry name" value="Diguanylate_Cyclase"/>
</dbReference>
<dbReference type="Pfam" id="PF00990">
    <property type="entry name" value="GGDEF"/>
    <property type="match status" value="1"/>
</dbReference>
<dbReference type="Proteomes" id="UP000754750">
    <property type="component" value="Unassembled WGS sequence"/>
</dbReference>
<dbReference type="Gene3D" id="3.30.70.270">
    <property type="match status" value="1"/>
</dbReference>
<dbReference type="CDD" id="cd01949">
    <property type="entry name" value="GGDEF"/>
    <property type="match status" value="1"/>
</dbReference>
<dbReference type="InterPro" id="IPR035965">
    <property type="entry name" value="PAS-like_dom_sf"/>
</dbReference>
<sequence length="304" mass="34861">MEFQMSDEHYRLVFENSEDAILITSPKGKIYRANPAACRLFLRTEEELCHAGRAGITDLGDPKLALAILERERRGKARKELTFIKGDGSKFVADYTSALFQDKDGVRLAVLSIRDMTIYKQNEANLRRSQEENEFLAMHDFLTGALNRRSFVELLAAEMNRARWESLPLTLVIADIDYFKNINDTYGHIGGDVVLKRFTECLSSNLRPHDFLGRFGGDEFVICLPNTDLETALAHLEHLRRQVEMLEVYHNSQRIELTASLGAAMYYKEFGVDTDAYLGRADDFLYRAKLDRNCVRSEISERIE</sequence>
<organism evidence="4 5">
    <name type="scientific">Faecalispora sporosphaeroides</name>
    <dbReference type="NCBI Taxonomy" id="1549"/>
    <lineage>
        <taxon>Bacteria</taxon>
        <taxon>Bacillati</taxon>
        <taxon>Bacillota</taxon>
        <taxon>Clostridia</taxon>
        <taxon>Eubacteriales</taxon>
        <taxon>Oscillospiraceae</taxon>
        <taxon>Faecalispora</taxon>
    </lineage>
</organism>
<dbReference type="PROSITE" id="PS50887">
    <property type="entry name" value="GGDEF"/>
    <property type="match status" value="1"/>
</dbReference>
<dbReference type="InterPro" id="IPR029787">
    <property type="entry name" value="Nucleotide_cyclase"/>
</dbReference>
<dbReference type="SUPFAM" id="SSF55073">
    <property type="entry name" value="Nucleotide cyclase"/>
    <property type="match status" value="1"/>
</dbReference>
<reference evidence="4" key="1">
    <citation type="submission" date="2019-04" db="EMBL/GenBank/DDBJ databases">
        <title>Evolution of Biomass-Degrading Anaerobic Consortia Revealed by Metagenomics.</title>
        <authorList>
            <person name="Peng X."/>
        </authorList>
    </citation>
    <scope>NUCLEOTIDE SEQUENCE</scope>
    <source>
        <strain evidence="4">SIG551</strain>
    </source>
</reference>
<dbReference type="PANTHER" id="PTHR45138:SF9">
    <property type="entry name" value="DIGUANYLATE CYCLASE DGCM-RELATED"/>
    <property type="match status" value="1"/>
</dbReference>
<feature type="domain" description="PAS" evidence="1">
    <location>
        <begin position="6"/>
        <end position="48"/>
    </location>
</feature>
<feature type="domain" description="PAC" evidence="2">
    <location>
        <begin position="77"/>
        <end position="128"/>
    </location>
</feature>
<name>A0A928KUZ4_9FIRM</name>
<dbReference type="Pfam" id="PF13426">
    <property type="entry name" value="PAS_9"/>
    <property type="match status" value="1"/>
</dbReference>
<feature type="domain" description="GGDEF" evidence="3">
    <location>
        <begin position="167"/>
        <end position="300"/>
    </location>
</feature>
<evidence type="ECO:0000259" key="1">
    <source>
        <dbReference type="PROSITE" id="PS50112"/>
    </source>
</evidence>
<dbReference type="Gene3D" id="3.30.450.20">
    <property type="entry name" value="PAS domain"/>
    <property type="match status" value="1"/>
</dbReference>
<evidence type="ECO:0000313" key="5">
    <source>
        <dbReference type="Proteomes" id="UP000754750"/>
    </source>
</evidence>
<dbReference type="NCBIfam" id="TIGR00254">
    <property type="entry name" value="GGDEF"/>
    <property type="match status" value="1"/>
</dbReference>
<gene>
    <name evidence="4" type="ORF">E7512_02510</name>
</gene>
<dbReference type="FunFam" id="3.30.70.270:FF:000001">
    <property type="entry name" value="Diguanylate cyclase domain protein"/>
    <property type="match status" value="1"/>
</dbReference>
<accession>A0A928KUZ4</accession>
<evidence type="ECO:0000259" key="2">
    <source>
        <dbReference type="PROSITE" id="PS50113"/>
    </source>
</evidence>
<dbReference type="SMART" id="SM00091">
    <property type="entry name" value="PAS"/>
    <property type="match status" value="1"/>
</dbReference>
<comment type="caution">
    <text evidence="4">The sequence shown here is derived from an EMBL/GenBank/DDBJ whole genome shotgun (WGS) entry which is preliminary data.</text>
</comment>
<dbReference type="EMBL" id="SVNY01000001">
    <property type="protein sequence ID" value="MBE6832450.1"/>
    <property type="molecule type" value="Genomic_DNA"/>
</dbReference>
<dbReference type="SMART" id="SM00267">
    <property type="entry name" value="GGDEF"/>
    <property type="match status" value="1"/>
</dbReference>
<protein>
    <submittedName>
        <fullName evidence="4">Diguanylate cyclase</fullName>
    </submittedName>
</protein>
<dbReference type="InterPro" id="IPR000160">
    <property type="entry name" value="GGDEF_dom"/>
</dbReference>
<dbReference type="InterPro" id="IPR000700">
    <property type="entry name" value="PAS-assoc_C"/>
</dbReference>
<dbReference type="PANTHER" id="PTHR45138">
    <property type="entry name" value="REGULATORY COMPONENTS OF SENSORY TRANSDUCTION SYSTEM"/>
    <property type="match status" value="1"/>
</dbReference>
<dbReference type="AlphaFoldDB" id="A0A928KUZ4"/>
<dbReference type="CDD" id="cd00130">
    <property type="entry name" value="PAS"/>
    <property type="match status" value="1"/>
</dbReference>
<evidence type="ECO:0000313" key="4">
    <source>
        <dbReference type="EMBL" id="MBE6832450.1"/>
    </source>
</evidence>
<dbReference type="PROSITE" id="PS50112">
    <property type="entry name" value="PAS"/>
    <property type="match status" value="1"/>
</dbReference>
<evidence type="ECO:0000259" key="3">
    <source>
        <dbReference type="PROSITE" id="PS50887"/>
    </source>
</evidence>
<dbReference type="InterPro" id="IPR000014">
    <property type="entry name" value="PAS"/>
</dbReference>
<dbReference type="GO" id="GO:0052621">
    <property type="term" value="F:diguanylate cyclase activity"/>
    <property type="evidence" value="ECO:0007669"/>
    <property type="project" value="TreeGrafter"/>
</dbReference>
<dbReference type="NCBIfam" id="TIGR00229">
    <property type="entry name" value="sensory_box"/>
    <property type="match status" value="1"/>
</dbReference>
<proteinExistence type="predicted"/>
<dbReference type="SUPFAM" id="SSF55785">
    <property type="entry name" value="PYP-like sensor domain (PAS domain)"/>
    <property type="match status" value="1"/>
</dbReference>
<dbReference type="InterPro" id="IPR043128">
    <property type="entry name" value="Rev_trsase/Diguanyl_cyclase"/>
</dbReference>
<dbReference type="RefSeq" id="WP_326839902.1">
    <property type="nucleotide sequence ID" value="NZ_SVNY01000001.1"/>
</dbReference>
<dbReference type="PROSITE" id="PS50113">
    <property type="entry name" value="PAC"/>
    <property type="match status" value="1"/>
</dbReference>